<evidence type="ECO:0000313" key="1">
    <source>
        <dbReference type="EMBL" id="OKO98818.1"/>
    </source>
</evidence>
<keyword evidence="2" id="KW-1185">Reference proteome</keyword>
<protein>
    <submittedName>
        <fullName evidence="1">Uncharacterized protein</fullName>
    </submittedName>
</protein>
<dbReference type="AlphaFoldDB" id="A0A1Q5TF25"/>
<sequence>MEKLMRASQPQRWRKILQLRARINGYCRRVKPSEQPFQKVHDMVGNPQRRKTTTSNVKFDNSVLQTKGILQATALSFRLDIAMLSDFLTLLHEVRTFKIKPLVNLQKIRNECSSFIDEAERHKRPAQQLKGYGFTRYSSHTPAQ</sequence>
<dbReference type="Proteomes" id="UP000186955">
    <property type="component" value="Unassembled WGS sequence"/>
</dbReference>
<dbReference type="STRING" id="1316194.A0A1Q5TF25"/>
<organism evidence="1 2">
    <name type="scientific">Penicillium subrubescens</name>
    <dbReference type="NCBI Taxonomy" id="1316194"/>
    <lineage>
        <taxon>Eukaryota</taxon>
        <taxon>Fungi</taxon>
        <taxon>Dikarya</taxon>
        <taxon>Ascomycota</taxon>
        <taxon>Pezizomycotina</taxon>
        <taxon>Eurotiomycetes</taxon>
        <taxon>Eurotiomycetidae</taxon>
        <taxon>Eurotiales</taxon>
        <taxon>Aspergillaceae</taxon>
        <taxon>Penicillium</taxon>
    </lineage>
</organism>
<reference evidence="1 2" key="1">
    <citation type="submission" date="2016-10" db="EMBL/GenBank/DDBJ databases">
        <title>Genome sequence of the ascomycete fungus Penicillium subrubescens.</title>
        <authorList>
            <person name="De Vries R.P."/>
            <person name="Peng M."/>
            <person name="Dilokpimol A."/>
            <person name="Hilden K."/>
            <person name="Makela M.R."/>
            <person name="Grigoriev I."/>
            <person name="Riley R."/>
            <person name="Granchi Z."/>
        </authorList>
    </citation>
    <scope>NUCLEOTIDE SEQUENCE [LARGE SCALE GENOMIC DNA]</scope>
    <source>
        <strain evidence="1 2">CBS 132785</strain>
    </source>
</reference>
<proteinExistence type="predicted"/>
<gene>
    <name evidence="1" type="ORF">PENSUB_8735</name>
</gene>
<comment type="caution">
    <text evidence="1">The sequence shown here is derived from an EMBL/GenBank/DDBJ whole genome shotgun (WGS) entry which is preliminary data.</text>
</comment>
<dbReference type="EMBL" id="MNBE01000665">
    <property type="protein sequence ID" value="OKO98818.1"/>
    <property type="molecule type" value="Genomic_DNA"/>
</dbReference>
<accession>A0A1Q5TF25</accession>
<name>A0A1Q5TF25_9EURO</name>
<evidence type="ECO:0000313" key="2">
    <source>
        <dbReference type="Proteomes" id="UP000186955"/>
    </source>
</evidence>